<evidence type="ECO:0000256" key="11">
    <source>
        <dbReference type="ARBA" id="ARBA00023242"/>
    </source>
</evidence>
<keyword evidence="10" id="KW-0234">DNA repair</keyword>
<dbReference type="CDD" id="cd09904">
    <property type="entry name" value="H3TH_XPG"/>
    <property type="match status" value="1"/>
</dbReference>
<dbReference type="FunFam" id="1.10.150.20:FF:000030">
    <property type="entry name" value="Flap endonuclease GEN-like 1"/>
    <property type="match status" value="1"/>
</dbReference>
<keyword evidence="9" id="KW-0460">Magnesium</keyword>
<evidence type="ECO:0000259" key="16">
    <source>
        <dbReference type="SMART" id="SM00485"/>
    </source>
</evidence>
<dbReference type="InterPro" id="IPR036279">
    <property type="entry name" value="5-3_exonuclease_C_sf"/>
</dbReference>
<evidence type="ECO:0000256" key="13">
    <source>
        <dbReference type="SAM" id="Coils"/>
    </source>
</evidence>
<reference evidence="17" key="2">
    <citation type="submission" date="2021-01" db="EMBL/GenBank/DDBJ databases">
        <authorList>
            <person name="Schikora-Tamarit M.A."/>
        </authorList>
    </citation>
    <scope>NUCLEOTIDE SEQUENCE</scope>
    <source>
        <strain evidence="17">CBS6075</strain>
    </source>
</reference>
<proteinExistence type="inferred from homology"/>
<feature type="compositionally biased region" description="Basic and acidic residues" evidence="14">
    <location>
        <begin position="533"/>
        <end position="543"/>
    </location>
</feature>
<evidence type="ECO:0000256" key="3">
    <source>
        <dbReference type="ARBA" id="ARBA00005283"/>
    </source>
</evidence>
<evidence type="ECO:0000256" key="4">
    <source>
        <dbReference type="ARBA" id="ARBA00022722"/>
    </source>
</evidence>
<feature type="compositionally biased region" description="Acidic residues" evidence="14">
    <location>
        <begin position="569"/>
        <end position="592"/>
    </location>
</feature>
<dbReference type="Pfam" id="PF00867">
    <property type="entry name" value="XPG_I"/>
    <property type="match status" value="1"/>
</dbReference>
<comment type="similarity">
    <text evidence="12">Belongs to the XPG/RAD2 endonuclease family. GEN subfamily.</text>
</comment>
<organism evidence="17 18">
    <name type="scientific">Ogataea philodendri</name>
    <dbReference type="NCBI Taxonomy" id="1378263"/>
    <lineage>
        <taxon>Eukaryota</taxon>
        <taxon>Fungi</taxon>
        <taxon>Dikarya</taxon>
        <taxon>Ascomycota</taxon>
        <taxon>Saccharomycotina</taxon>
        <taxon>Pichiomycetes</taxon>
        <taxon>Pichiales</taxon>
        <taxon>Pichiaceae</taxon>
        <taxon>Ogataea</taxon>
    </lineage>
</organism>
<keyword evidence="11" id="KW-0539">Nucleus</keyword>
<evidence type="ECO:0000313" key="18">
    <source>
        <dbReference type="Proteomes" id="UP000769157"/>
    </source>
</evidence>
<dbReference type="InterPro" id="IPR008918">
    <property type="entry name" value="HhH2"/>
</dbReference>
<feature type="coiled-coil region" evidence="13">
    <location>
        <begin position="685"/>
        <end position="744"/>
    </location>
</feature>
<dbReference type="GeneID" id="70237419"/>
<feature type="domain" description="XPG-I" evidence="15">
    <location>
        <begin position="754"/>
        <end position="823"/>
    </location>
</feature>
<feature type="region of interest" description="Disordered" evidence="14">
    <location>
        <begin position="116"/>
        <end position="169"/>
    </location>
</feature>
<gene>
    <name evidence="17" type="ORF">OGAPHI_005455</name>
</gene>
<dbReference type="AlphaFoldDB" id="A0A9P8NZ24"/>
<dbReference type="RefSeq" id="XP_046059296.1">
    <property type="nucleotide sequence ID" value="XM_046206641.1"/>
</dbReference>
<dbReference type="PRINTS" id="PR00066">
    <property type="entry name" value="XRODRMPGMNTG"/>
</dbReference>
<dbReference type="Pfam" id="PF00752">
    <property type="entry name" value="XPG_N"/>
    <property type="match status" value="1"/>
</dbReference>
<dbReference type="Gene3D" id="1.10.150.20">
    <property type="entry name" value="5' to 3' exonuclease, C-terminal subdomain"/>
    <property type="match status" value="1"/>
</dbReference>
<evidence type="ECO:0000256" key="5">
    <source>
        <dbReference type="ARBA" id="ARBA00022723"/>
    </source>
</evidence>
<dbReference type="PRINTS" id="PR00853">
    <property type="entry name" value="XPGRADSUPER"/>
</dbReference>
<dbReference type="GO" id="GO:0005634">
    <property type="term" value="C:nucleus"/>
    <property type="evidence" value="ECO:0007669"/>
    <property type="project" value="UniProtKB-SubCell"/>
</dbReference>
<evidence type="ECO:0008006" key="19">
    <source>
        <dbReference type="Google" id="ProtNLM"/>
    </source>
</evidence>
<dbReference type="Proteomes" id="UP000769157">
    <property type="component" value="Unassembled WGS sequence"/>
</dbReference>
<keyword evidence="8" id="KW-0378">Hydrolase</keyword>
<evidence type="ECO:0000256" key="10">
    <source>
        <dbReference type="ARBA" id="ARBA00023204"/>
    </source>
</evidence>
<dbReference type="Gene3D" id="3.40.50.1010">
    <property type="entry name" value="5'-nuclease"/>
    <property type="match status" value="2"/>
</dbReference>
<evidence type="ECO:0000313" key="17">
    <source>
        <dbReference type="EMBL" id="KAH3662207.1"/>
    </source>
</evidence>
<evidence type="ECO:0000256" key="8">
    <source>
        <dbReference type="ARBA" id="ARBA00022801"/>
    </source>
</evidence>
<keyword evidence="7" id="KW-0227">DNA damage</keyword>
<dbReference type="SMART" id="SM00279">
    <property type="entry name" value="HhH2"/>
    <property type="match status" value="1"/>
</dbReference>
<keyword evidence="13" id="KW-0175">Coiled coil</keyword>
<dbReference type="InterPro" id="IPR006086">
    <property type="entry name" value="XPG-I_dom"/>
</dbReference>
<comment type="similarity">
    <text evidence="3">Belongs to the XPG/RAD2 endonuclease family. XPG subfamily.</text>
</comment>
<evidence type="ECO:0000256" key="7">
    <source>
        <dbReference type="ARBA" id="ARBA00022763"/>
    </source>
</evidence>
<comment type="caution">
    <text evidence="17">The sequence shown here is derived from an EMBL/GenBank/DDBJ whole genome shotgun (WGS) entry which is preliminary data.</text>
</comment>
<dbReference type="FunFam" id="3.40.50.1010:FF:000061">
    <property type="entry name" value="Single-stranded DNA endonuclease (Eurofung)"/>
    <property type="match status" value="1"/>
</dbReference>
<dbReference type="InterPro" id="IPR001044">
    <property type="entry name" value="XPG/Rad2_eukaryotes"/>
</dbReference>
<dbReference type="SUPFAM" id="SSF88723">
    <property type="entry name" value="PIN domain-like"/>
    <property type="match status" value="1"/>
</dbReference>
<accession>A0A9P8NZ24</accession>
<dbReference type="InterPro" id="IPR006085">
    <property type="entry name" value="XPG_DNA_repair_N"/>
</dbReference>
<dbReference type="SMART" id="SM00484">
    <property type="entry name" value="XPGI"/>
    <property type="match status" value="1"/>
</dbReference>
<sequence>MGVHGLWDIVGPTARPVRLEAMSKKRLAVDASIWIYQFLKAVRDKQGNQLINSHIVGFFRRICKLLYFGIRPVFVFDGGAPILKRQTIVRRREKREGNKQTAEQMAKNLLARQLQNRAEQRLSSPPKSKPKATFKEVSTDKLQGGQYYEDNNYFDTREKPKEPAKKDGKMFRRQDEYDLPQLDSFKVEKNDQRMITDYEYERLTSDLQDELGGIDLETIDPKSADFARLPLSTQYIVLSHLRLRSRLRMGYTKQQLETLFPDSMDFSKFQIQMVQKRNFLTQRLMNVAGMDDIDPEVQSRRIASDRDRMYELKRNENGYTLSIDDNGQSADQAIDLDSDNDDEDLEDVLEDVTDITPSGPPLVKAQVSKPVRTVSESVSNPIFVGEVETEEKDEDQTMAMIQSLYDYANTNNAGVKQAKEMSEEDQLREAIERSKQDYYNMVEQEENEEQKDPFDFGPAPPLILSEQSLGTNMDKVTNKNVDIPKFDFKNSLFASDSKKQEKQETPIWFQQKLPERIHDDVSQKTQAPEQTEDEKAGLYHYDDIENYLEPEIESEDEEVDLAKSSSPEAEIEDLTSKGDEEDPIDLDLEDVIEERHVQVDQEAAQKKRVDVDLEEVAEKKPIDIQDLEPSARSETPEVSKEPESARFESPEESNEVPSVESEEPVSESSKQENQPEILDYVFSDEEELEQNLENEEAAYEKFVGDVKSTRPVKSSGSFWSMDDEVKLQENLKKQKRDADEVTVKMVLDVQDLLSRFGLPYITAPMEAEAQCAELLRLNLVDGIITDDSDCFLFGGDRVYKNMFNEKNFVECYQMEDLERDMGLNRQILIEIALLLGSDYTDGIKGVGKVAAMEILAEFKSLENFKQWWLKYQDGHIDESTETSIKRKLRKTLKKTGLFLTPEFPDKRVIDAYLHPEVDHDKTEFKWGYPNLDKLRAFLMYNVGWNDEKVDSILLPIIQNMNKPQTSIEEFFPVEMVRRRRELAIGQRLKNATSRLRNGDDSEPPEMEQQPAQPKKRRKRA</sequence>
<evidence type="ECO:0000256" key="9">
    <source>
        <dbReference type="ARBA" id="ARBA00022842"/>
    </source>
</evidence>
<dbReference type="InterPro" id="IPR006084">
    <property type="entry name" value="XPG/Rad2"/>
</dbReference>
<feature type="compositionally biased region" description="Acidic residues" evidence="14">
    <location>
        <begin position="650"/>
        <end position="665"/>
    </location>
</feature>
<comment type="subcellular location">
    <subcellularLocation>
        <location evidence="2">Nucleus</location>
    </subcellularLocation>
</comment>
<dbReference type="PROSITE" id="PS00841">
    <property type="entry name" value="XPG_1"/>
    <property type="match status" value="1"/>
</dbReference>
<reference evidence="17" key="1">
    <citation type="journal article" date="2021" name="Open Biol.">
        <title>Shared evolutionary footprints suggest mitochondrial oxidative damage underlies multiple complex I losses in fungi.</title>
        <authorList>
            <person name="Schikora-Tamarit M.A."/>
            <person name="Marcet-Houben M."/>
            <person name="Nosek J."/>
            <person name="Gabaldon T."/>
        </authorList>
    </citation>
    <scope>NUCLEOTIDE SEQUENCE</scope>
    <source>
        <strain evidence="17">CBS6075</strain>
    </source>
</reference>
<evidence type="ECO:0000259" key="15">
    <source>
        <dbReference type="SMART" id="SM00484"/>
    </source>
</evidence>
<evidence type="ECO:0000256" key="12">
    <source>
        <dbReference type="ARBA" id="ARBA00038112"/>
    </source>
</evidence>
<feature type="region of interest" description="Disordered" evidence="14">
    <location>
        <begin position="496"/>
        <end position="675"/>
    </location>
</feature>
<dbReference type="EMBL" id="JAEUBE010000378">
    <property type="protein sequence ID" value="KAH3662207.1"/>
    <property type="molecule type" value="Genomic_DNA"/>
</dbReference>
<feature type="compositionally biased region" description="Basic and acidic residues" evidence="14">
    <location>
        <begin position="593"/>
        <end position="649"/>
    </location>
</feature>
<dbReference type="SUPFAM" id="SSF47807">
    <property type="entry name" value="5' to 3' exonuclease, C-terminal subdomain"/>
    <property type="match status" value="1"/>
</dbReference>
<protein>
    <recommendedName>
        <fullName evidence="19">DNA repair protein RAD2</fullName>
    </recommendedName>
</protein>
<feature type="compositionally biased region" description="Polar residues" evidence="14">
    <location>
        <begin position="116"/>
        <end position="126"/>
    </location>
</feature>
<dbReference type="PROSITE" id="PS00842">
    <property type="entry name" value="XPG_2"/>
    <property type="match status" value="1"/>
</dbReference>
<dbReference type="GO" id="GO:0046872">
    <property type="term" value="F:metal ion binding"/>
    <property type="evidence" value="ECO:0007669"/>
    <property type="project" value="UniProtKB-KW"/>
</dbReference>
<dbReference type="InterPro" id="IPR019974">
    <property type="entry name" value="XPG_CS"/>
</dbReference>
<comment type="cofactor">
    <cofactor evidence="1">
        <name>Mg(2+)</name>
        <dbReference type="ChEBI" id="CHEBI:18420"/>
    </cofactor>
</comment>
<feature type="compositionally biased region" description="Basic and acidic residues" evidence="14">
    <location>
        <begin position="155"/>
        <end position="169"/>
    </location>
</feature>
<dbReference type="SMART" id="SM00485">
    <property type="entry name" value="XPGN"/>
    <property type="match status" value="1"/>
</dbReference>
<feature type="region of interest" description="Disordered" evidence="14">
    <location>
        <begin position="987"/>
        <end position="1020"/>
    </location>
</feature>
<keyword evidence="18" id="KW-1185">Reference proteome</keyword>
<feature type="compositionally biased region" description="Basic and acidic residues" evidence="14">
    <location>
        <begin position="513"/>
        <end position="522"/>
    </location>
</feature>
<dbReference type="InterPro" id="IPR029060">
    <property type="entry name" value="PIN-like_dom_sf"/>
</dbReference>
<dbReference type="OrthoDB" id="31113at2759"/>
<dbReference type="PANTHER" id="PTHR16171:SF7">
    <property type="entry name" value="DNA REPAIR PROTEIN RAD2"/>
    <property type="match status" value="1"/>
</dbReference>
<evidence type="ECO:0000256" key="14">
    <source>
        <dbReference type="SAM" id="MobiDB-lite"/>
    </source>
</evidence>
<dbReference type="CDD" id="cd09868">
    <property type="entry name" value="PIN_XPG_RAD2"/>
    <property type="match status" value="2"/>
</dbReference>
<evidence type="ECO:0000256" key="6">
    <source>
        <dbReference type="ARBA" id="ARBA00022759"/>
    </source>
</evidence>
<dbReference type="GO" id="GO:0003697">
    <property type="term" value="F:single-stranded DNA binding"/>
    <property type="evidence" value="ECO:0007669"/>
    <property type="project" value="InterPro"/>
</dbReference>
<keyword evidence="6" id="KW-0255">Endonuclease</keyword>
<feature type="domain" description="XPG N-terminal" evidence="16">
    <location>
        <begin position="1"/>
        <end position="98"/>
    </location>
</feature>
<keyword evidence="5" id="KW-0479">Metal-binding</keyword>
<feature type="compositionally biased region" description="Acidic residues" evidence="14">
    <location>
        <begin position="544"/>
        <end position="559"/>
    </location>
</feature>
<dbReference type="GO" id="GO:0048256">
    <property type="term" value="F:flap endonuclease activity"/>
    <property type="evidence" value="ECO:0007669"/>
    <property type="project" value="UniProtKB-ARBA"/>
</dbReference>
<evidence type="ECO:0000256" key="1">
    <source>
        <dbReference type="ARBA" id="ARBA00001946"/>
    </source>
</evidence>
<dbReference type="GO" id="GO:0006289">
    <property type="term" value="P:nucleotide-excision repair"/>
    <property type="evidence" value="ECO:0007669"/>
    <property type="project" value="InterPro"/>
</dbReference>
<name>A0A9P8NZ24_9ASCO</name>
<evidence type="ECO:0000256" key="2">
    <source>
        <dbReference type="ARBA" id="ARBA00004123"/>
    </source>
</evidence>
<dbReference type="PANTHER" id="PTHR16171">
    <property type="entry name" value="DNA REPAIR PROTEIN COMPLEMENTING XP-G CELLS-RELATED"/>
    <property type="match status" value="1"/>
</dbReference>
<keyword evidence="4" id="KW-0540">Nuclease</keyword>